<evidence type="ECO:0000256" key="1">
    <source>
        <dbReference type="ARBA" id="ARBA00004613"/>
    </source>
</evidence>
<evidence type="ECO:0000256" key="9">
    <source>
        <dbReference type="ARBA" id="ARBA00046050"/>
    </source>
</evidence>
<comment type="subcellular location">
    <subcellularLocation>
        <location evidence="1">Secreted</location>
    </subcellularLocation>
</comment>
<feature type="region of interest" description="Disordered" evidence="10">
    <location>
        <begin position="1"/>
        <end position="31"/>
    </location>
</feature>
<dbReference type="Pfam" id="PF00050">
    <property type="entry name" value="Kazal_1"/>
    <property type="match status" value="1"/>
</dbReference>
<dbReference type="SUPFAM" id="SSF100895">
    <property type="entry name" value="Kazal-type serine protease inhibitors"/>
    <property type="match status" value="1"/>
</dbReference>
<keyword evidence="5" id="KW-1015">Disulfide bond</keyword>
<dbReference type="EMBL" id="QWLN02000256">
    <property type="protein sequence ID" value="TEA42113.1"/>
    <property type="molecule type" value="Genomic_DNA"/>
</dbReference>
<organism evidence="12 13">
    <name type="scientific">Sousa chinensis</name>
    <name type="common">Indo-pacific humpbacked dolphin</name>
    <name type="synonym">Steno chinensis</name>
    <dbReference type="NCBI Taxonomy" id="103600"/>
    <lineage>
        <taxon>Eukaryota</taxon>
        <taxon>Metazoa</taxon>
        <taxon>Chordata</taxon>
        <taxon>Craniata</taxon>
        <taxon>Vertebrata</taxon>
        <taxon>Euteleostomi</taxon>
        <taxon>Mammalia</taxon>
        <taxon>Eutheria</taxon>
        <taxon>Laurasiatheria</taxon>
        <taxon>Artiodactyla</taxon>
        <taxon>Whippomorpha</taxon>
        <taxon>Cetacea</taxon>
        <taxon>Odontoceti</taxon>
        <taxon>Delphinidae</taxon>
        <taxon>Sousa</taxon>
    </lineage>
</organism>
<dbReference type="AlphaFoldDB" id="A0A484H2H8"/>
<dbReference type="GO" id="GO:0004867">
    <property type="term" value="F:serine-type endopeptidase inhibitor activity"/>
    <property type="evidence" value="ECO:0007669"/>
    <property type="project" value="UniProtKB-KW"/>
</dbReference>
<name>A0A484H2H8_SOUCH</name>
<protein>
    <recommendedName>
        <fullName evidence="7">Serine protease inhibitor Kazal-type 1</fullName>
    </recommendedName>
    <alternativeName>
        <fullName evidence="8">Pancreatic secretory trypsin inhibitor</fullName>
    </alternativeName>
</protein>
<evidence type="ECO:0000259" key="11">
    <source>
        <dbReference type="PROSITE" id="PS51465"/>
    </source>
</evidence>
<dbReference type="PROSITE" id="PS00282">
    <property type="entry name" value="KAZAL_1"/>
    <property type="match status" value="1"/>
</dbReference>
<dbReference type="PANTHER" id="PTHR47608">
    <property type="entry name" value="SERINE PROTEASE INHIBITOR KAZAL-TYPE 2, SPINK2"/>
    <property type="match status" value="1"/>
</dbReference>
<dbReference type="InterPro" id="IPR002350">
    <property type="entry name" value="Kazal_dom"/>
</dbReference>
<dbReference type="FunFam" id="3.30.60.30:FF:000031">
    <property type="entry name" value="Serine protease inhibitor Kazal-type 2"/>
    <property type="match status" value="1"/>
</dbReference>
<dbReference type="InterPro" id="IPR036058">
    <property type="entry name" value="Kazal_dom_sf"/>
</dbReference>
<evidence type="ECO:0000256" key="5">
    <source>
        <dbReference type="ARBA" id="ARBA00023157"/>
    </source>
</evidence>
<accession>A0A484H2H8</accession>
<keyword evidence="3" id="KW-0646">Protease inhibitor</keyword>
<keyword evidence="4" id="KW-0722">Serine protease inhibitor</keyword>
<comment type="function">
    <text evidence="6">In the male reproductive tract, binds to sperm heads where it modulates sperm capacitance by inhibiting calcium uptake and nitrogen oxide (NO) production.</text>
</comment>
<evidence type="ECO:0000313" key="13">
    <source>
        <dbReference type="Proteomes" id="UP000295264"/>
    </source>
</evidence>
<dbReference type="GO" id="GO:0007286">
    <property type="term" value="P:spermatid development"/>
    <property type="evidence" value="ECO:0007669"/>
    <property type="project" value="InterPro"/>
</dbReference>
<keyword evidence="13" id="KW-1185">Reference proteome</keyword>
<evidence type="ECO:0000313" key="12">
    <source>
        <dbReference type="EMBL" id="TEA42113.1"/>
    </source>
</evidence>
<dbReference type="SMART" id="SM00280">
    <property type="entry name" value="KAZAL"/>
    <property type="match status" value="1"/>
</dbReference>
<proteinExistence type="predicted"/>
<evidence type="ECO:0000256" key="3">
    <source>
        <dbReference type="ARBA" id="ARBA00022690"/>
    </source>
</evidence>
<comment type="function">
    <text evidence="9">Serine protease inhibitor which exhibits anti-trypsin activity. In the pancreas, protects against trypsin-catalyzed premature activation of zymogens.</text>
</comment>
<dbReference type="Proteomes" id="UP000295264">
    <property type="component" value="Unassembled WGS sequence"/>
</dbReference>
<evidence type="ECO:0000256" key="8">
    <source>
        <dbReference type="ARBA" id="ARBA00041915"/>
    </source>
</evidence>
<dbReference type="GO" id="GO:0005576">
    <property type="term" value="C:extracellular region"/>
    <property type="evidence" value="ECO:0007669"/>
    <property type="project" value="UniProtKB-SubCell"/>
</dbReference>
<gene>
    <name evidence="12" type="ORF">DBR06_SOUSAS6810008</name>
</gene>
<dbReference type="PANTHER" id="PTHR47608:SF1">
    <property type="entry name" value="SERINE PROTEASE INHIBITOR KAZAL-TYPE 2"/>
    <property type="match status" value="1"/>
</dbReference>
<dbReference type="Gene3D" id="3.30.60.30">
    <property type="match status" value="1"/>
</dbReference>
<evidence type="ECO:0000256" key="2">
    <source>
        <dbReference type="ARBA" id="ARBA00022525"/>
    </source>
</evidence>
<evidence type="ECO:0000256" key="10">
    <source>
        <dbReference type="SAM" id="MobiDB-lite"/>
    </source>
</evidence>
<evidence type="ECO:0000256" key="7">
    <source>
        <dbReference type="ARBA" id="ARBA00039254"/>
    </source>
</evidence>
<evidence type="ECO:0000256" key="4">
    <source>
        <dbReference type="ARBA" id="ARBA00022900"/>
    </source>
</evidence>
<feature type="domain" description="Kazal-like" evidence="11">
    <location>
        <begin position="32"/>
        <end position="72"/>
    </location>
</feature>
<keyword evidence="2" id="KW-0964">Secreted</keyword>
<comment type="caution">
    <text evidence="12">The sequence shown here is derived from an EMBL/GenBank/DDBJ whole genome shotgun (WGS) entry which is preliminary data.</text>
</comment>
<dbReference type="InterPro" id="IPR042167">
    <property type="entry name" value="SPINK2"/>
</dbReference>
<sequence length="72" mass="7709">MYQGPYRASAGDVQESGIVNDKGVGHSGAHEKGALPDCNQYELPGCPRDFSPVCGSDMSTYPNECTLCVKIR</sequence>
<reference evidence="12 13" key="1">
    <citation type="journal article" date="2018" name="Genomics">
        <title>Molecular footprints of inshore aquatic adaptation in Indo-Pacific humpback dolphin (Sousa chinensis).</title>
        <authorList>
            <person name="Ming Y."/>
            <person name="Jian J."/>
            <person name="Yu F."/>
            <person name="Yu X."/>
            <person name="Wang J."/>
            <person name="Liu W."/>
        </authorList>
    </citation>
    <scope>NUCLEOTIDE SEQUENCE [LARGE SCALE GENOMIC DNA]</scope>
    <source>
        <strain evidence="12">MY-2018</strain>
        <tissue evidence="12">Skin</tissue>
    </source>
</reference>
<dbReference type="PROSITE" id="PS51465">
    <property type="entry name" value="KAZAL_2"/>
    <property type="match status" value="1"/>
</dbReference>
<evidence type="ECO:0000256" key="6">
    <source>
        <dbReference type="ARBA" id="ARBA00037363"/>
    </source>
</evidence>